<dbReference type="PANTHER" id="PTHR33840">
    <property type="match status" value="1"/>
</dbReference>
<evidence type="ECO:0000313" key="3">
    <source>
        <dbReference type="EMBL" id="WWD22213.1"/>
    </source>
</evidence>
<feature type="compositionally biased region" description="Polar residues" evidence="1">
    <location>
        <begin position="1"/>
        <end position="22"/>
    </location>
</feature>
<sequence length="464" mass="52671">MSSREQVTNPFAESSSSEKNNGTASTTTTHSTGRNLVILMDGTTNRYSMKNTNVIKTASVLQVDAEQLMYYDSGIGTTLPSAASMWSGIRRRIGVKMDEAFAWYLMETYRQVSIAYAIYQDPTNIYLPCPDGRRDMHGQPFVTESLAHGYKRTFGISKAVKVHFLGVHDTVASLGLLEVKELPFASNVDMVGFFRQSLALNERRAKFQPVYRHPDIPFAEDDYPYCTEHFLHKLSRFVGNFVHRVKGVFGRLPVQAAPAQNEVGEVRNGGDTCGHGEQEQLRTKEVWFLGCHSDVGGGNDENGQASLSNISFRQLKEHFSQRQIRHLHEQSELRNQISTILTPDKIHTLLDLAAAFDTDEQYFSPAELRAEESDLKRLPKESLTAKWWIVEWFLLQTRNYAGGAGSRGQNGAYSWRKLQYDFYYRDDPTIDPWTKPKGLFPADRETIWDNLRKGSEEPEGGWED</sequence>
<feature type="region of interest" description="Disordered" evidence="1">
    <location>
        <begin position="1"/>
        <end position="35"/>
    </location>
</feature>
<dbReference type="Pfam" id="PF09994">
    <property type="entry name" value="T6SS_Tle1-like_cat"/>
    <property type="match status" value="1"/>
</dbReference>
<proteinExistence type="predicted"/>
<gene>
    <name evidence="3" type="ORF">CI109_106704</name>
</gene>
<feature type="compositionally biased region" description="Low complexity" evidence="1">
    <location>
        <begin position="23"/>
        <end position="32"/>
    </location>
</feature>
<dbReference type="PANTHER" id="PTHR33840:SF1">
    <property type="entry name" value="TLE1 PHOSPHOLIPASE DOMAIN-CONTAINING PROTEIN"/>
    <property type="match status" value="1"/>
</dbReference>
<dbReference type="AlphaFoldDB" id="A0AAJ8LMQ5"/>
<reference evidence="3" key="2">
    <citation type="submission" date="2024-01" db="EMBL/GenBank/DDBJ databases">
        <title>Comparative genomics of Cryptococcus and Kwoniella reveals pathogenesis evolution and contrasting modes of karyotype evolution via chromosome fusion or intercentromeric recombination.</title>
        <authorList>
            <person name="Coelho M.A."/>
            <person name="David-Palma M."/>
            <person name="Shea T."/>
            <person name="Bowers K."/>
            <person name="McGinley-Smith S."/>
            <person name="Mohammad A.W."/>
            <person name="Gnirke A."/>
            <person name="Yurkov A.M."/>
            <person name="Nowrousian M."/>
            <person name="Sun S."/>
            <person name="Cuomo C.A."/>
            <person name="Heitman J."/>
        </authorList>
    </citation>
    <scope>NUCLEOTIDE SEQUENCE</scope>
    <source>
        <strain evidence="3">CBS 12478</strain>
    </source>
</reference>
<dbReference type="RefSeq" id="XP_065823963.1">
    <property type="nucleotide sequence ID" value="XM_065967891.1"/>
</dbReference>
<feature type="domain" description="T6SS Phospholipase effector Tle1-like catalytic" evidence="2">
    <location>
        <begin position="111"/>
        <end position="313"/>
    </location>
</feature>
<keyword evidence="4" id="KW-1185">Reference proteome</keyword>
<protein>
    <recommendedName>
        <fullName evidence="2">T6SS Phospholipase effector Tle1-like catalytic domain-containing protein</fullName>
    </recommendedName>
</protein>
<evidence type="ECO:0000259" key="2">
    <source>
        <dbReference type="Pfam" id="PF09994"/>
    </source>
</evidence>
<dbReference type="Proteomes" id="UP000322225">
    <property type="component" value="Chromosome 13"/>
</dbReference>
<evidence type="ECO:0000313" key="4">
    <source>
        <dbReference type="Proteomes" id="UP000322225"/>
    </source>
</evidence>
<dbReference type="GeneID" id="43586340"/>
<accession>A0AAJ8LMQ5</accession>
<dbReference type="KEGG" id="ksn:43586340"/>
<organism evidence="3 4">
    <name type="scientific">Kwoniella shandongensis</name>
    <dbReference type="NCBI Taxonomy" id="1734106"/>
    <lineage>
        <taxon>Eukaryota</taxon>
        <taxon>Fungi</taxon>
        <taxon>Dikarya</taxon>
        <taxon>Basidiomycota</taxon>
        <taxon>Agaricomycotina</taxon>
        <taxon>Tremellomycetes</taxon>
        <taxon>Tremellales</taxon>
        <taxon>Cryptococcaceae</taxon>
        <taxon>Kwoniella</taxon>
    </lineage>
</organism>
<reference evidence="3" key="1">
    <citation type="submission" date="2017-08" db="EMBL/GenBank/DDBJ databases">
        <authorList>
            <person name="Cuomo C."/>
            <person name="Billmyre B."/>
            <person name="Heitman J."/>
        </authorList>
    </citation>
    <scope>NUCLEOTIDE SEQUENCE</scope>
    <source>
        <strain evidence="3">CBS 12478</strain>
    </source>
</reference>
<dbReference type="EMBL" id="CP144063">
    <property type="protein sequence ID" value="WWD22213.1"/>
    <property type="molecule type" value="Genomic_DNA"/>
</dbReference>
<name>A0AAJ8LMQ5_9TREE</name>
<evidence type="ECO:0000256" key="1">
    <source>
        <dbReference type="SAM" id="MobiDB-lite"/>
    </source>
</evidence>
<dbReference type="InterPro" id="IPR018712">
    <property type="entry name" value="Tle1-like_cat"/>
</dbReference>